<feature type="transmembrane region" description="Helical" evidence="9">
    <location>
        <begin position="225"/>
        <end position="250"/>
    </location>
</feature>
<dbReference type="PROSITE" id="PS50850">
    <property type="entry name" value="MFS"/>
    <property type="match status" value="1"/>
</dbReference>
<evidence type="ECO:0000256" key="1">
    <source>
        <dbReference type="ARBA" id="ARBA00004651"/>
    </source>
</evidence>
<evidence type="ECO:0000313" key="11">
    <source>
        <dbReference type="EMBL" id="KAH7025585.1"/>
    </source>
</evidence>
<comment type="similarity">
    <text evidence="7">Belongs to the major facilitator superfamily. DHA1 family. Polyamines/proton antiporter (TC 2.A.1.2.16) subfamily.</text>
</comment>
<keyword evidence="4 9" id="KW-0812">Transmembrane</keyword>
<evidence type="ECO:0000256" key="9">
    <source>
        <dbReference type="SAM" id="Phobius"/>
    </source>
</evidence>
<evidence type="ECO:0000256" key="8">
    <source>
        <dbReference type="SAM" id="MobiDB-lite"/>
    </source>
</evidence>
<gene>
    <name evidence="11" type="ORF">B0J12DRAFT_610014</name>
</gene>
<evidence type="ECO:0000259" key="10">
    <source>
        <dbReference type="PROSITE" id="PS50850"/>
    </source>
</evidence>
<dbReference type="SUPFAM" id="SSF103473">
    <property type="entry name" value="MFS general substrate transporter"/>
    <property type="match status" value="1"/>
</dbReference>
<feature type="transmembrane region" description="Helical" evidence="9">
    <location>
        <begin position="376"/>
        <end position="397"/>
    </location>
</feature>
<feature type="transmembrane region" description="Helical" evidence="9">
    <location>
        <begin position="471"/>
        <end position="491"/>
    </location>
</feature>
<feature type="transmembrane region" description="Helical" evidence="9">
    <location>
        <begin position="437"/>
        <end position="459"/>
    </location>
</feature>
<dbReference type="InterPro" id="IPR020846">
    <property type="entry name" value="MFS_dom"/>
</dbReference>
<feature type="transmembrane region" description="Helical" evidence="9">
    <location>
        <begin position="190"/>
        <end position="213"/>
    </location>
</feature>
<accession>A0ABQ8FWD7</accession>
<keyword evidence="5 9" id="KW-1133">Transmembrane helix</keyword>
<evidence type="ECO:0000256" key="4">
    <source>
        <dbReference type="ARBA" id="ARBA00022692"/>
    </source>
</evidence>
<feature type="transmembrane region" description="Helical" evidence="9">
    <location>
        <begin position="298"/>
        <end position="322"/>
    </location>
</feature>
<feature type="transmembrane region" description="Helical" evidence="9">
    <location>
        <begin position="62"/>
        <end position="85"/>
    </location>
</feature>
<evidence type="ECO:0000256" key="7">
    <source>
        <dbReference type="ARBA" id="ARBA00038459"/>
    </source>
</evidence>
<evidence type="ECO:0000256" key="2">
    <source>
        <dbReference type="ARBA" id="ARBA00022448"/>
    </source>
</evidence>
<feature type="transmembrane region" description="Helical" evidence="9">
    <location>
        <begin position="105"/>
        <end position="121"/>
    </location>
</feature>
<dbReference type="Proteomes" id="UP000774617">
    <property type="component" value="Unassembled WGS sequence"/>
</dbReference>
<evidence type="ECO:0000313" key="12">
    <source>
        <dbReference type="Proteomes" id="UP000774617"/>
    </source>
</evidence>
<keyword evidence="6 9" id="KW-0472">Membrane</keyword>
<feature type="compositionally biased region" description="Basic and acidic residues" evidence="8">
    <location>
        <begin position="546"/>
        <end position="555"/>
    </location>
</feature>
<keyword evidence="3" id="KW-1003">Cell membrane</keyword>
<feature type="transmembrane region" description="Helical" evidence="9">
    <location>
        <begin position="409"/>
        <end position="430"/>
    </location>
</feature>
<keyword evidence="12" id="KW-1185">Reference proteome</keyword>
<comment type="subcellular location">
    <subcellularLocation>
        <location evidence="1">Cell membrane</location>
        <topology evidence="1">Multi-pass membrane protein</topology>
    </subcellularLocation>
</comment>
<organism evidence="11 12">
    <name type="scientific">Macrophomina phaseolina</name>
    <dbReference type="NCBI Taxonomy" id="35725"/>
    <lineage>
        <taxon>Eukaryota</taxon>
        <taxon>Fungi</taxon>
        <taxon>Dikarya</taxon>
        <taxon>Ascomycota</taxon>
        <taxon>Pezizomycotina</taxon>
        <taxon>Dothideomycetes</taxon>
        <taxon>Dothideomycetes incertae sedis</taxon>
        <taxon>Botryosphaeriales</taxon>
        <taxon>Botryosphaeriaceae</taxon>
        <taxon>Macrophomina</taxon>
    </lineage>
</organism>
<dbReference type="CDD" id="cd17323">
    <property type="entry name" value="MFS_Tpo1_MDR_like"/>
    <property type="match status" value="1"/>
</dbReference>
<evidence type="ECO:0000256" key="3">
    <source>
        <dbReference type="ARBA" id="ARBA00022475"/>
    </source>
</evidence>
<comment type="caution">
    <text evidence="11">The sequence shown here is derived from an EMBL/GenBank/DDBJ whole genome shotgun (WGS) entry which is preliminary data.</text>
</comment>
<feature type="transmembrane region" description="Helical" evidence="9">
    <location>
        <begin position="334"/>
        <end position="355"/>
    </location>
</feature>
<name>A0ABQ8FWD7_9PEZI</name>
<dbReference type="Pfam" id="PF07690">
    <property type="entry name" value="MFS_1"/>
    <property type="match status" value="1"/>
</dbReference>
<proteinExistence type="inferred from homology"/>
<dbReference type="InterPro" id="IPR036259">
    <property type="entry name" value="MFS_trans_sf"/>
</dbReference>
<dbReference type="PANTHER" id="PTHR23502:SF186">
    <property type="entry name" value="MAJOR FACILITATOR SUPERFAMILY (MFS) PROFILE DOMAIN-CONTAINING PROTEIN"/>
    <property type="match status" value="1"/>
</dbReference>
<reference evidence="11 12" key="1">
    <citation type="journal article" date="2021" name="Nat. Commun.">
        <title>Genetic determinants of endophytism in the Arabidopsis root mycobiome.</title>
        <authorList>
            <person name="Mesny F."/>
            <person name="Miyauchi S."/>
            <person name="Thiergart T."/>
            <person name="Pickel B."/>
            <person name="Atanasova L."/>
            <person name="Karlsson M."/>
            <person name="Huettel B."/>
            <person name="Barry K.W."/>
            <person name="Haridas S."/>
            <person name="Chen C."/>
            <person name="Bauer D."/>
            <person name="Andreopoulos W."/>
            <person name="Pangilinan J."/>
            <person name="LaButti K."/>
            <person name="Riley R."/>
            <person name="Lipzen A."/>
            <person name="Clum A."/>
            <person name="Drula E."/>
            <person name="Henrissat B."/>
            <person name="Kohler A."/>
            <person name="Grigoriev I.V."/>
            <person name="Martin F.M."/>
            <person name="Hacquard S."/>
        </authorList>
    </citation>
    <scope>NUCLEOTIDE SEQUENCE [LARGE SCALE GENOMIC DNA]</scope>
    <source>
        <strain evidence="11 12">MPI-SDFR-AT-0080</strain>
    </source>
</reference>
<dbReference type="EMBL" id="JAGTJR010000057">
    <property type="protein sequence ID" value="KAH7025585.1"/>
    <property type="molecule type" value="Genomic_DNA"/>
</dbReference>
<protein>
    <submittedName>
        <fullName evidence="11">MFS general substrate transporter</fullName>
    </submittedName>
</protein>
<dbReference type="InterPro" id="IPR011701">
    <property type="entry name" value="MFS"/>
</dbReference>
<dbReference type="PANTHER" id="PTHR23502">
    <property type="entry name" value="MAJOR FACILITATOR SUPERFAMILY"/>
    <property type="match status" value="1"/>
</dbReference>
<evidence type="ECO:0000256" key="6">
    <source>
        <dbReference type="ARBA" id="ARBA00023136"/>
    </source>
</evidence>
<evidence type="ECO:0000256" key="5">
    <source>
        <dbReference type="ARBA" id="ARBA00022989"/>
    </source>
</evidence>
<keyword evidence="2" id="KW-0813">Transport</keyword>
<feature type="domain" description="Major facilitator superfamily (MFS) profile" evidence="10">
    <location>
        <begin position="67"/>
        <end position="495"/>
    </location>
</feature>
<feature type="region of interest" description="Disordered" evidence="8">
    <location>
        <begin position="525"/>
        <end position="555"/>
    </location>
</feature>
<sequence length="555" mass="60398">MNASTRTPYTKPPRHWKILADHACVTPDILSYDFKGNGTVAQPYIVEWAPHDARDPQQWSKLYKWIVALTVAFATLAVSFCSSAYSGGLRGVMETFGVSEEVATLGLSLFVLGFALGPLLWAPLSELYGRQRVFFITFAAFTAFNAGASEAQNVQTLLILRFLAGSFGSSPLTNAGGVIADLFDAKERGLAMSLFSLTPFLGPVLGPVVGGFLGETEGWRWIGRLMTIFSGFLWILGTAIVPETYAPVLLRSRASKLSKITGKVYYTKHDIDRGPLTVGEIIQTNLIRPWMLLFREPIVLIFSVYLAIIYGILYMLFGAFPIVYQQERGWSQGIAGLPFLAVAIGMVLAVVYTVLIEQPRYLRAVKAYHGFAPPEARLPATAVGALALPVGLFWHAWTNSPSVPWPASVAAAIPFGFGMVLVFIGVLSYLIDAYTMYAASALAANTVLRSLFGAAFPLFTRQMFDKLGIHWAPSLAGFLALACLPFPLLFYKYGKQIRLKSKYAAEADAFMVGLRARMQTAASQRTETAGASAAPTIDLSDGTSAKVEKDALEEA</sequence>
<dbReference type="Gene3D" id="1.20.1250.20">
    <property type="entry name" value="MFS general substrate transporter like domains"/>
    <property type="match status" value="1"/>
</dbReference>